<evidence type="ECO:0000256" key="1">
    <source>
        <dbReference type="SAM" id="MobiDB-lite"/>
    </source>
</evidence>
<keyword evidence="3" id="KW-1185">Reference proteome</keyword>
<organism evidence="2 3">
    <name type="scientific">Actinokineospora soli</name>
    <dbReference type="NCBI Taxonomy" id="1048753"/>
    <lineage>
        <taxon>Bacteria</taxon>
        <taxon>Bacillati</taxon>
        <taxon>Actinomycetota</taxon>
        <taxon>Actinomycetes</taxon>
        <taxon>Pseudonocardiales</taxon>
        <taxon>Pseudonocardiaceae</taxon>
        <taxon>Actinokineospora</taxon>
    </lineage>
</organism>
<comment type="caution">
    <text evidence="2">The sequence shown here is derived from an EMBL/GenBank/DDBJ whole genome shotgun (WGS) entry which is preliminary data.</text>
</comment>
<evidence type="ECO:0000313" key="3">
    <source>
        <dbReference type="Proteomes" id="UP001596512"/>
    </source>
</evidence>
<dbReference type="EMBL" id="JBHTEY010000004">
    <property type="protein sequence ID" value="MFC7616551.1"/>
    <property type="molecule type" value="Genomic_DNA"/>
</dbReference>
<feature type="region of interest" description="Disordered" evidence="1">
    <location>
        <begin position="1"/>
        <end position="76"/>
    </location>
</feature>
<reference evidence="3" key="1">
    <citation type="journal article" date="2019" name="Int. J. Syst. Evol. Microbiol.">
        <title>The Global Catalogue of Microorganisms (GCM) 10K type strain sequencing project: providing services to taxonomists for standard genome sequencing and annotation.</title>
        <authorList>
            <consortium name="The Broad Institute Genomics Platform"/>
            <consortium name="The Broad Institute Genome Sequencing Center for Infectious Disease"/>
            <person name="Wu L."/>
            <person name="Ma J."/>
        </authorList>
    </citation>
    <scope>NUCLEOTIDE SEQUENCE [LARGE SCALE GENOMIC DNA]</scope>
    <source>
        <strain evidence="3">JCM 17695</strain>
    </source>
</reference>
<proteinExistence type="predicted"/>
<accession>A0ABW2TUS9</accession>
<gene>
    <name evidence="2" type="ORF">ACFQV2_26875</name>
</gene>
<name>A0ABW2TUS9_9PSEU</name>
<dbReference type="Proteomes" id="UP001596512">
    <property type="component" value="Unassembled WGS sequence"/>
</dbReference>
<feature type="compositionally biased region" description="Low complexity" evidence="1">
    <location>
        <begin position="50"/>
        <end position="76"/>
    </location>
</feature>
<sequence>MLPSSTTTRPHAGSTAHDGTTAGPSGAIGTSGTTAGRAPFSCRNVTSGVPARTATSSPSTESPAPAGTTTTCALVK</sequence>
<feature type="compositionally biased region" description="Low complexity" evidence="1">
    <location>
        <begin position="19"/>
        <end position="36"/>
    </location>
</feature>
<protein>
    <submittedName>
        <fullName evidence="2">Uncharacterized protein</fullName>
    </submittedName>
</protein>
<evidence type="ECO:0000313" key="2">
    <source>
        <dbReference type="EMBL" id="MFC7616551.1"/>
    </source>
</evidence>